<feature type="chain" id="PRO_5019079360" description="DUF3757 domain-containing protein" evidence="1">
    <location>
        <begin position="26"/>
        <end position="166"/>
    </location>
</feature>
<organism evidence="2 3">
    <name type="scientific">Noviherbaspirillum cavernae</name>
    <dbReference type="NCBI Taxonomy" id="2320862"/>
    <lineage>
        <taxon>Bacteria</taxon>
        <taxon>Pseudomonadati</taxon>
        <taxon>Pseudomonadota</taxon>
        <taxon>Betaproteobacteria</taxon>
        <taxon>Burkholderiales</taxon>
        <taxon>Oxalobacteraceae</taxon>
        <taxon>Noviherbaspirillum</taxon>
    </lineage>
</organism>
<proteinExistence type="predicted"/>
<dbReference type="RefSeq" id="WP_119736029.1">
    <property type="nucleotide sequence ID" value="NZ_QYUN01000002.1"/>
</dbReference>
<evidence type="ECO:0008006" key="4">
    <source>
        <dbReference type="Google" id="ProtNLM"/>
    </source>
</evidence>
<evidence type="ECO:0000313" key="3">
    <source>
        <dbReference type="Proteomes" id="UP000285190"/>
    </source>
</evidence>
<dbReference type="AlphaFoldDB" id="A0A418WXB7"/>
<gene>
    <name evidence="2" type="ORF">D3870_01315</name>
</gene>
<comment type="caution">
    <text evidence="2">The sequence shown here is derived from an EMBL/GenBank/DDBJ whole genome shotgun (WGS) entry which is preliminary data.</text>
</comment>
<dbReference type="OrthoDB" id="8773432at2"/>
<evidence type="ECO:0000256" key="1">
    <source>
        <dbReference type="SAM" id="SignalP"/>
    </source>
</evidence>
<protein>
    <recommendedName>
        <fullName evidence="4">DUF3757 domain-containing protein</fullName>
    </recommendedName>
</protein>
<dbReference type="Proteomes" id="UP000285190">
    <property type="component" value="Unassembled WGS sequence"/>
</dbReference>
<evidence type="ECO:0000313" key="2">
    <source>
        <dbReference type="EMBL" id="RJG04841.1"/>
    </source>
</evidence>
<reference evidence="2 3" key="1">
    <citation type="submission" date="2018-09" db="EMBL/GenBank/DDBJ databases">
        <authorList>
            <person name="Zhu H."/>
        </authorList>
    </citation>
    <scope>NUCLEOTIDE SEQUENCE [LARGE SCALE GENOMIC DNA]</scope>
    <source>
        <strain evidence="2 3">K2R10-39</strain>
    </source>
</reference>
<keyword evidence="1" id="KW-0732">Signal</keyword>
<keyword evidence="3" id="KW-1185">Reference proteome</keyword>
<dbReference type="EMBL" id="QYUN01000002">
    <property type="protein sequence ID" value="RJG04841.1"/>
    <property type="molecule type" value="Genomic_DNA"/>
</dbReference>
<feature type="signal peptide" evidence="1">
    <location>
        <begin position="1"/>
        <end position="25"/>
    </location>
</feature>
<accession>A0A418WXB7</accession>
<sequence>MKPAPTLAARACLLLMLTASAVAWAQQLETKFSCSTTRDEDGERVIYADNGEIRIEGNRIVAFRWESALYRPTHGFDCSIDEDDGLRLEAGKDAASAKWRISLANGQQARERRGFNFSRGLNCSIRLEREGDTLNIKPSCPALCGSRANFSELSVDMKTGKCRHEE</sequence>
<name>A0A418WXB7_9BURK</name>